<organism evidence="1 2">
    <name type="scientific">Crepidotus variabilis</name>
    <dbReference type="NCBI Taxonomy" id="179855"/>
    <lineage>
        <taxon>Eukaryota</taxon>
        <taxon>Fungi</taxon>
        <taxon>Dikarya</taxon>
        <taxon>Basidiomycota</taxon>
        <taxon>Agaricomycotina</taxon>
        <taxon>Agaricomycetes</taxon>
        <taxon>Agaricomycetidae</taxon>
        <taxon>Agaricales</taxon>
        <taxon>Agaricineae</taxon>
        <taxon>Crepidotaceae</taxon>
        <taxon>Crepidotus</taxon>
    </lineage>
</organism>
<reference evidence="1" key="1">
    <citation type="submission" date="2020-11" db="EMBL/GenBank/DDBJ databases">
        <authorList>
            <consortium name="DOE Joint Genome Institute"/>
            <person name="Ahrendt S."/>
            <person name="Riley R."/>
            <person name="Andreopoulos W."/>
            <person name="Labutti K."/>
            <person name="Pangilinan J."/>
            <person name="Ruiz-Duenas F.J."/>
            <person name="Barrasa J.M."/>
            <person name="Sanchez-Garcia M."/>
            <person name="Camarero S."/>
            <person name="Miyauchi S."/>
            <person name="Serrano A."/>
            <person name="Linde D."/>
            <person name="Babiker R."/>
            <person name="Drula E."/>
            <person name="Ayuso-Fernandez I."/>
            <person name="Pacheco R."/>
            <person name="Padilla G."/>
            <person name="Ferreira P."/>
            <person name="Barriuso J."/>
            <person name="Kellner H."/>
            <person name="Castanera R."/>
            <person name="Alfaro M."/>
            <person name="Ramirez L."/>
            <person name="Pisabarro A.G."/>
            <person name="Kuo A."/>
            <person name="Tritt A."/>
            <person name="Lipzen A."/>
            <person name="He G."/>
            <person name="Yan M."/>
            <person name="Ng V."/>
            <person name="Cullen D."/>
            <person name="Martin F."/>
            <person name="Rosso M.-N."/>
            <person name="Henrissat B."/>
            <person name="Hibbett D."/>
            <person name="Martinez A.T."/>
            <person name="Grigoriev I.V."/>
        </authorList>
    </citation>
    <scope>NUCLEOTIDE SEQUENCE</scope>
    <source>
        <strain evidence="1">CBS 506.95</strain>
    </source>
</reference>
<dbReference type="EMBL" id="MU157854">
    <property type="protein sequence ID" value="KAF9528303.1"/>
    <property type="molecule type" value="Genomic_DNA"/>
</dbReference>
<name>A0A9P6JPY6_9AGAR</name>
<accession>A0A9P6JPY6</accession>
<protein>
    <submittedName>
        <fullName evidence="1">Uncharacterized protein</fullName>
    </submittedName>
</protein>
<proteinExistence type="predicted"/>
<evidence type="ECO:0000313" key="1">
    <source>
        <dbReference type="EMBL" id="KAF9528303.1"/>
    </source>
</evidence>
<dbReference type="AlphaFoldDB" id="A0A9P6JPY6"/>
<gene>
    <name evidence="1" type="ORF">CPB83DRAFT_354737</name>
</gene>
<comment type="caution">
    <text evidence="1">The sequence shown here is derived from an EMBL/GenBank/DDBJ whole genome shotgun (WGS) entry which is preliminary data.</text>
</comment>
<evidence type="ECO:0000313" key="2">
    <source>
        <dbReference type="Proteomes" id="UP000807306"/>
    </source>
</evidence>
<dbReference type="Proteomes" id="UP000807306">
    <property type="component" value="Unassembled WGS sequence"/>
</dbReference>
<sequence length="61" mass="6677">MLFVAFSHSTSSSPCSELHVACFWAALLLFCTNLSVNSVITGPHTECCELLHSRSFKNSTL</sequence>
<keyword evidence="2" id="KW-1185">Reference proteome</keyword>